<dbReference type="OrthoDB" id="3247165at2759"/>
<dbReference type="AlphaFoldDB" id="A0A067SV03"/>
<evidence type="ECO:0000313" key="1">
    <source>
        <dbReference type="EMBL" id="KDR70598.1"/>
    </source>
</evidence>
<dbReference type="STRING" id="685588.A0A067SV03"/>
<dbReference type="Proteomes" id="UP000027222">
    <property type="component" value="Unassembled WGS sequence"/>
</dbReference>
<name>A0A067SV03_GALM3</name>
<protein>
    <recommendedName>
        <fullName evidence="3">DNA helicase</fullName>
    </recommendedName>
</protein>
<dbReference type="HOGENOM" id="CLU_043173_0_0_1"/>
<accession>A0A067SV03</accession>
<keyword evidence="2" id="KW-1185">Reference proteome</keyword>
<sequence>MLKENMRQREQSAEDAKFRQLLYNLRYRACTKEDINFLLSRRIEISGTGPSTSNENIWNAPIITSLNVHKDRINDLGVRRWAKDHGQKLHNFYSIDYFHERGRKETRHNPSPIHVLNPALQEGLWSLPPSASKEQVPAKLTLCIGLPVMIRNNDAVELCITKGQEAVVVGWNAEKKLRGEKECLNTLFVRLVKPPRSIEIPGLPLNVVPIPATVVTVDINMPQDGHHQSIKHCQVNVLPCFAMTDYASQGRTRE</sequence>
<evidence type="ECO:0000313" key="2">
    <source>
        <dbReference type="Proteomes" id="UP000027222"/>
    </source>
</evidence>
<evidence type="ECO:0008006" key="3">
    <source>
        <dbReference type="Google" id="ProtNLM"/>
    </source>
</evidence>
<proteinExistence type="predicted"/>
<dbReference type="EMBL" id="KL142396">
    <property type="protein sequence ID" value="KDR70598.1"/>
    <property type="molecule type" value="Genomic_DNA"/>
</dbReference>
<organism evidence="1 2">
    <name type="scientific">Galerina marginata (strain CBS 339.88)</name>
    <dbReference type="NCBI Taxonomy" id="685588"/>
    <lineage>
        <taxon>Eukaryota</taxon>
        <taxon>Fungi</taxon>
        <taxon>Dikarya</taxon>
        <taxon>Basidiomycota</taxon>
        <taxon>Agaricomycotina</taxon>
        <taxon>Agaricomycetes</taxon>
        <taxon>Agaricomycetidae</taxon>
        <taxon>Agaricales</taxon>
        <taxon>Agaricineae</taxon>
        <taxon>Strophariaceae</taxon>
        <taxon>Galerina</taxon>
    </lineage>
</organism>
<reference evidence="2" key="1">
    <citation type="journal article" date="2014" name="Proc. Natl. Acad. Sci. U.S.A.">
        <title>Extensive sampling of basidiomycete genomes demonstrates inadequacy of the white-rot/brown-rot paradigm for wood decay fungi.</title>
        <authorList>
            <person name="Riley R."/>
            <person name="Salamov A.A."/>
            <person name="Brown D.W."/>
            <person name="Nagy L.G."/>
            <person name="Floudas D."/>
            <person name="Held B.W."/>
            <person name="Levasseur A."/>
            <person name="Lombard V."/>
            <person name="Morin E."/>
            <person name="Otillar R."/>
            <person name="Lindquist E.A."/>
            <person name="Sun H."/>
            <person name="LaButti K.M."/>
            <person name="Schmutz J."/>
            <person name="Jabbour D."/>
            <person name="Luo H."/>
            <person name="Baker S.E."/>
            <person name="Pisabarro A.G."/>
            <person name="Walton J.D."/>
            <person name="Blanchette R.A."/>
            <person name="Henrissat B."/>
            <person name="Martin F."/>
            <person name="Cullen D."/>
            <person name="Hibbett D.S."/>
            <person name="Grigoriev I.V."/>
        </authorList>
    </citation>
    <scope>NUCLEOTIDE SEQUENCE [LARGE SCALE GENOMIC DNA]</scope>
    <source>
        <strain evidence="2">CBS 339.88</strain>
    </source>
</reference>
<gene>
    <name evidence="1" type="ORF">GALMADRAFT_75875</name>
</gene>